<proteinExistence type="predicted"/>
<gene>
    <name evidence="2" type="ORF">VCS650_LOCUS7020</name>
</gene>
<reference evidence="2" key="1">
    <citation type="submission" date="2021-02" db="EMBL/GenBank/DDBJ databases">
        <authorList>
            <person name="Nowell W R."/>
        </authorList>
    </citation>
    <scope>NUCLEOTIDE SEQUENCE</scope>
</reference>
<dbReference type="OrthoDB" id="10127396at2759"/>
<organism evidence="2 3">
    <name type="scientific">Adineta steineri</name>
    <dbReference type="NCBI Taxonomy" id="433720"/>
    <lineage>
        <taxon>Eukaryota</taxon>
        <taxon>Metazoa</taxon>
        <taxon>Spiralia</taxon>
        <taxon>Gnathifera</taxon>
        <taxon>Rotifera</taxon>
        <taxon>Eurotatoria</taxon>
        <taxon>Bdelloidea</taxon>
        <taxon>Adinetida</taxon>
        <taxon>Adinetidae</taxon>
        <taxon>Adineta</taxon>
    </lineage>
</organism>
<evidence type="ECO:0000313" key="2">
    <source>
        <dbReference type="EMBL" id="CAF0857691.1"/>
    </source>
</evidence>
<evidence type="ECO:0000256" key="1">
    <source>
        <dbReference type="SAM" id="Phobius"/>
    </source>
</evidence>
<dbReference type="AlphaFoldDB" id="A0A813WLP4"/>
<feature type="transmembrane region" description="Helical" evidence="1">
    <location>
        <begin position="993"/>
        <end position="1014"/>
    </location>
</feature>
<comment type="caution">
    <text evidence="2">The sequence shown here is derived from an EMBL/GenBank/DDBJ whole genome shotgun (WGS) entry which is preliminary data.</text>
</comment>
<name>A0A813WLP4_9BILA</name>
<keyword evidence="1" id="KW-0812">Transmembrane</keyword>
<sequence length="1040" mass="116173">MFKCQIVYDCELKNHTNTLAIFKDGEIVSQCTMRKVAATGKEKTKLEITCNLITGYAGKDWKFVLGSKSGVNPTIGNETFIITLDPLLLTKLPSFDITLDEEITSASIFIPDCSHISETKYLNFQCSSDDDVKKLVTDACQVTCPVKSDSTYNISLIRLSIPINSGKEIVNGTFSEERRLETIRIGKPCHDAHSTAMRIMNRTSSVFTLNISYNCLITNSAKLAVFKDDNIATQCKIDLSYLPKIEKTNVIVTCNNITNHAAQKWTFSFGSMNDHKTNVTNETFIVSLEPLSLKSLPKVQQTVDENITLTTIVVEGCNGVAEIAHLYFQCGLGVTGRQSLPENCTFTCSVQPAVNYHVQVIRSSIPKYDGAQTPNGTFPEEALPITFTTTRVCDGDQSIDIKIISRASNMFRCQIVYDCELKNHANTLAIFKDDEIVSQCTMRKVAATGKEKTKLELTCNLITGYAGKDWKFVLGSKSGFNQTIGNETFVITLDPLLLTKLPSFDIALDEEITSASIFIPDCSHISETKYLNFQCSSDDDEKKPVTDTCQVTCPVKPDSTYNISLIRLSIPIHNGKEIVNGTFSEERRRETIGIGKPCHNAHSTNMKMMNRTSSAFTLNISYNCLITNSAKLAVFKDDNIVTQCKIALTYLPKIEKTNVLVTCDNITNHAGQKWTFSFRSMNDHKTNVANETFIVSLEPLSLKSLPKVQQTVDENITLTTIVVEGCNGVAEIAHLYFQCGLGVIGRQSLPENCTFTCSVQPAVNYHVQVIRSSIPKYDGAQTPIGTFPEEALPITFTTTLKPILYNQTWLSNTTDISVDIIPQSDFDHIESVCQAHHTQTSVCMDMKITHSQCTTTLISTFNGIPGCDYRCFFSTIKEDYIDVHSEEYTMSIPPPKPIITSTIWADHYIFVEWTIDEPAYVDQFLVVVNNKSMIVSDRDARSFNYTNNILPNQEYYLHVELMSNQIISSNTIYDKTANVACQLDPREKKDRSLLWLISIPIAIIFLLGVGCIVWKRKTLQKRQSTSRKSRPGDSQAKDTE</sequence>
<keyword evidence="1" id="KW-1133">Transmembrane helix</keyword>
<keyword evidence="1" id="KW-0472">Membrane</keyword>
<accession>A0A813WLP4</accession>
<protein>
    <submittedName>
        <fullName evidence="2">Uncharacterized protein</fullName>
    </submittedName>
</protein>
<dbReference type="EMBL" id="CAJNON010000044">
    <property type="protein sequence ID" value="CAF0857691.1"/>
    <property type="molecule type" value="Genomic_DNA"/>
</dbReference>
<dbReference type="Proteomes" id="UP000663891">
    <property type="component" value="Unassembled WGS sequence"/>
</dbReference>
<evidence type="ECO:0000313" key="3">
    <source>
        <dbReference type="Proteomes" id="UP000663891"/>
    </source>
</evidence>